<evidence type="ECO:0000256" key="5">
    <source>
        <dbReference type="ARBA" id="ARBA00022840"/>
    </source>
</evidence>
<dbReference type="EMBL" id="LR214951">
    <property type="protein sequence ID" value="VEU59183.1"/>
    <property type="molecule type" value="Genomic_DNA"/>
</dbReference>
<dbReference type="InterPro" id="IPR023214">
    <property type="entry name" value="HAD_sf"/>
</dbReference>
<keyword evidence="6" id="KW-1278">Translocase</keyword>
<dbReference type="InterPro" id="IPR023299">
    <property type="entry name" value="ATPase_P-typ_cyto_dom_N"/>
</dbReference>
<dbReference type="PRINTS" id="PR00120">
    <property type="entry name" value="HATPASE"/>
</dbReference>
<dbReference type="SUPFAM" id="SSF81665">
    <property type="entry name" value="Calcium ATPase, transmembrane domain M"/>
    <property type="match status" value="1"/>
</dbReference>
<dbReference type="PANTHER" id="PTHR42861">
    <property type="entry name" value="CALCIUM-TRANSPORTING ATPASE"/>
    <property type="match status" value="1"/>
</dbReference>
<feature type="transmembrane region" description="Helical" evidence="9">
    <location>
        <begin position="824"/>
        <end position="842"/>
    </location>
</feature>
<keyword evidence="7 9" id="KW-1133">Transmembrane helix</keyword>
<feature type="transmembrane region" description="Helical" evidence="9">
    <location>
        <begin position="54"/>
        <end position="73"/>
    </location>
</feature>
<name>A0A449A4T7_9BACT</name>
<feature type="transmembrane region" description="Helical" evidence="9">
    <location>
        <begin position="85"/>
        <end position="107"/>
    </location>
</feature>
<dbReference type="InterPro" id="IPR001757">
    <property type="entry name" value="P_typ_ATPase"/>
</dbReference>
<keyword evidence="8 9" id="KW-0472">Membrane</keyword>
<keyword evidence="11" id="KW-0378">Hydrolase</keyword>
<feature type="transmembrane region" description="Helical" evidence="9">
    <location>
        <begin position="695"/>
        <end position="716"/>
    </location>
</feature>
<protein>
    <submittedName>
        <fullName evidence="11">Calcium-transporting ATPase lmo0841</fullName>
        <ecNumber evidence="11">3.6.3.8</ecNumber>
    </submittedName>
</protein>
<accession>A0A449A4T7</accession>
<dbReference type="PRINTS" id="PR00119">
    <property type="entry name" value="CATATPASE"/>
</dbReference>
<dbReference type="Pfam" id="PF13246">
    <property type="entry name" value="Cation_ATPase"/>
    <property type="match status" value="1"/>
</dbReference>
<proteinExistence type="inferred from homology"/>
<keyword evidence="5" id="KW-0067">ATP-binding</keyword>
<dbReference type="InterPro" id="IPR008250">
    <property type="entry name" value="ATPase_P-typ_transduc_dom_A_sf"/>
</dbReference>
<keyword evidence="3 9" id="KW-0812">Transmembrane</keyword>
<gene>
    <name evidence="11" type="ORF">NCTC10166_00141</name>
</gene>
<reference evidence="11 12" key="1">
    <citation type="submission" date="2019-01" db="EMBL/GenBank/DDBJ databases">
        <authorList>
            <consortium name="Pathogen Informatics"/>
        </authorList>
    </citation>
    <scope>NUCLEOTIDE SEQUENCE [LARGE SCALE GENOMIC DNA]</scope>
    <source>
        <strain evidence="11 12">NCTC10166</strain>
    </source>
</reference>
<evidence type="ECO:0000256" key="2">
    <source>
        <dbReference type="ARBA" id="ARBA00005675"/>
    </source>
</evidence>
<feature type="transmembrane region" description="Helical" evidence="9">
    <location>
        <begin position="253"/>
        <end position="272"/>
    </location>
</feature>
<feature type="transmembrane region" description="Helical" evidence="9">
    <location>
        <begin position="667"/>
        <end position="689"/>
    </location>
</feature>
<dbReference type="InterPro" id="IPR044492">
    <property type="entry name" value="P_typ_ATPase_HD_dom"/>
</dbReference>
<dbReference type="EC" id="3.6.3.8" evidence="11"/>
<dbReference type="AlphaFoldDB" id="A0A449A4T7"/>
<dbReference type="NCBIfam" id="TIGR01494">
    <property type="entry name" value="ATPase_P-type"/>
    <property type="match status" value="3"/>
</dbReference>
<dbReference type="InterPro" id="IPR018303">
    <property type="entry name" value="ATPase_P-typ_P_site"/>
</dbReference>
<dbReference type="SMART" id="SM00831">
    <property type="entry name" value="Cation_ATPase_N"/>
    <property type="match status" value="1"/>
</dbReference>
<dbReference type="Pfam" id="PF00122">
    <property type="entry name" value="E1-E2_ATPase"/>
    <property type="match status" value="1"/>
</dbReference>
<dbReference type="SUPFAM" id="SSF81653">
    <property type="entry name" value="Calcium ATPase, transduction domain A"/>
    <property type="match status" value="1"/>
</dbReference>
<evidence type="ECO:0000256" key="6">
    <source>
        <dbReference type="ARBA" id="ARBA00022967"/>
    </source>
</evidence>
<dbReference type="GO" id="GO:0016020">
    <property type="term" value="C:membrane"/>
    <property type="evidence" value="ECO:0007669"/>
    <property type="project" value="UniProtKB-SubCell"/>
</dbReference>
<evidence type="ECO:0000256" key="7">
    <source>
        <dbReference type="ARBA" id="ARBA00022989"/>
    </source>
</evidence>
<evidence type="ECO:0000313" key="12">
    <source>
        <dbReference type="Proteomes" id="UP000289440"/>
    </source>
</evidence>
<evidence type="ECO:0000256" key="4">
    <source>
        <dbReference type="ARBA" id="ARBA00022741"/>
    </source>
</evidence>
<evidence type="ECO:0000259" key="10">
    <source>
        <dbReference type="SMART" id="SM00831"/>
    </source>
</evidence>
<evidence type="ECO:0000256" key="9">
    <source>
        <dbReference type="SAM" id="Phobius"/>
    </source>
</evidence>
<dbReference type="GO" id="GO:0005524">
    <property type="term" value="F:ATP binding"/>
    <property type="evidence" value="ECO:0007669"/>
    <property type="project" value="UniProtKB-KW"/>
</dbReference>
<dbReference type="PROSITE" id="PS00154">
    <property type="entry name" value="ATPASE_E1_E2"/>
    <property type="match status" value="1"/>
</dbReference>
<dbReference type="Pfam" id="PF00689">
    <property type="entry name" value="Cation_ATPase_C"/>
    <property type="match status" value="1"/>
</dbReference>
<dbReference type="Gene3D" id="2.70.150.10">
    <property type="entry name" value="Calcium-transporting ATPase, cytoplasmic transduction domain A"/>
    <property type="match status" value="1"/>
</dbReference>
<dbReference type="Gene3D" id="3.40.50.1000">
    <property type="entry name" value="HAD superfamily/HAD-like"/>
    <property type="match status" value="2"/>
</dbReference>
<keyword evidence="12" id="KW-1185">Reference proteome</keyword>
<dbReference type="Pfam" id="PF00690">
    <property type="entry name" value="Cation_ATPase_N"/>
    <property type="match status" value="1"/>
</dbReference>
<feature type="transmembrane region" description="Helical" evidence="9">
    <location>
        <begin position="862"/>
        <end position="882"/>
    </location>
</feature>
<dbReference type="Gene3D" id="1.20.1110.10">
    <property type="entry name" value="Calcium-transporting ATPase, transmembrane domain"/>
    <property type="match status" value="2"/>
</dbReference>
<sequence>MLNNNFDIYKIDLDKGLNAKQLKENKKQYGVNKLVEKNKQSLILKFLKQFVEPLIILLIISSILALSIAFFEFFKNKFTNKIDIIIAFCEPFIILFIVVLNAIFGFVQENKAEKSFDALKKLNNEYARVIRDGDEILILTEELTIGDVILIEAGDKVPAGGVIVNSSNLELNESILTGESEAVFKQNDDGILDVKDESKKVFFGTLVTKGRAKVIITEIGMNTKVGQIANLIDNEKNKLTPLQKKIFAFSKKVAFFSIILCILTFFIYIFVVQNGNWNFWSKGIIIGVTLAIGSIPEGLVPIITMILSISSNKLAKKNALIKKISASETLGSVSIICSDKTGTLTQNKMTIVDQFINNKIKTKLFLEYSVLATSASYTKNVETNKIDFLGDPTEIAILEHGLKNNIYKNKLLKEIEILGEIPFDSERKTMTVFIKKDGKILSISKGAPDIISKKINNFDPVFKEKNDEFASKALRVLAFAIKEWEKMPDINDIEIIENNLTFIGLVAMMDPPRENVKESIIKARNANIKTVMITGDYKTTAYAIAKKLTIINSKNDLVITGDELNSMSDKELDDKIENIAVFARVRPEDKIRIVKAWQKKSHVVAMTGDGVNDAPALKAADIGCAMGITGTDVSKNAADLILTDDNFTTIVTGIKEGRGILYSIKKLLIFLLTTNLSALLITIFGILIFKTNPLSALQILWINVVSETFPGIVLGLNRPSHDLMKNKPTPLNQSIITKEMFLKIISLSLIACILSLLIYYLTTAIAIDNFNVNEIKKLLKNNNDIKQFSSLNLFVTTGIILSLNSFIIKDHNSFLSQKCQHQKWGFISFLVSLAFLAFASYVPIVSKIFDMNLYIEKFWSKQWIIVLPFLFGIIPFVIVEIFKNLKQILTK</sequence>
<feature type="transmembrane region" description="Helical" evidence="9">
    <location>
        <begin position="787"/>
        <end position="808"/>
    </location>
</feature>
<dbReference type="SUPFAM" id="SSF56784">
    <property type="entry name" value="HAD-like"/>
    <property type="match status" value="1"/>
</dbReference>
<dbReference type="KEGG" id="mnu:NCTC10166_00141"/>
<dbReference type="InterPro" id="IPR006068">
    <property type="entry name" value="ATPase_P-typ_cation-transptr_C"/>
</dbReference>
<feature type="transmembrane region" description="Helical" evidence="9">
    <location>
        <begin position="744"/>
        <end position="767"/>
    </location>
</feature>
<dbReference type="Proteomes" id="UP000289440">
    <property type="component" value="Chromosome"/>
</dbReference>
<evidence type="ECO:0000256" key="8">
    <source>
        <dbReference type="ARBA" id="ARBA00023136"/>
    </source>
</evidence>
<dbReference type="SFLD" id="SFLDS00003">
    <property type="entry name" value="Haloacid_Dehalogenase"/>
    <property type="match status" value="1"/>
</dbReference>
<comment type="subcellular location">
    <subcellularLocation>
        <location evidence="1">Membrane</location>
        <topology evidence="1">Multi-pass membrane protein</topology>
    </subcellularLocation>
</comment>
<dbReference type="InterPro" id="IPR036412">
    <property type="entry name" value="HAD-like_sf"/>
</dbReference>
<dbReference type="InterPro" id="IPR004014">
    <property type="entry name" value="ATPase_P-typ_cation-transptr_N"/>
</dbReference>
<dbReference type="GO" id="GO:0016887">
    <property type="term" value="F:ATP hydrolysis activity"/>
    <property type="evidence" value="ECO:0007669"/>
    <property type="project" value="InterPro"/>
</dbReference>
<dbReference type="SFLD" id="SFLDF00027">
    <property type="entry name" value="p-type_atpase"/>
    <property type="match status" value="1"/>
</dbReference>
<dbReference type="SFLD" id="SFLDG00002">
    <property type="entry name" value="C1.7:_P-type_atpase_like"/>
    <property type="match status" value="1"/>
</dbReference>
<organism evidence="11 12">
    <name type="scientific">Mesomycoplasma neurolyticum</name>
    <dbReference type="NCBI Taxonomy" id="2120"/>
    <lineage>
        <taxon>Bacteria</taxon>
        <taxon>Bacillati</taxon>
        <taxon>Mycoplasmatota</taxon>
        <taxon>Mycoplasmoidales</taxon>
        <taxon>Metamycoplasmataceae</taxon>
        <taxon>Mesomycoplasma</taxon>
    </lineage>
</organism>
<feature type="transmembrane region" description="Helical" evidence="9">
    <location>
        <begin position="284"/>
        <end position="307"/>
    </location>
</feature>
<dbReference type="InterPro" id="IPR023298">
    <property type="entry name" value="ATPase_P-typ_TM_dom_sf"/>
</dbReference>
<dbReference type="InterPro" id="IPR059000">
    <property type="entry name" value="ATPase_P-type_domA"/>
</dbReference>
<feature type="domain" description="Cation-transporting P-type ATPase N-terminal" evidence="10">
    <location>
        <begin position="7"/>
        <end position="70"/>
    </location>
</feature>
<dbReference type="OrthoDB" id="9813266at2"/>
<keyword evidence="4" id="KW-0547">Nucleotide-binding</keyword>
<evidence type="ECO:0000256" key="1">
    <source>
        <dbReference type="ARBA" id="ARBA00004141"/>
    </source>
</evidence>
<evidence type="ECO:0000256" key="3">
    <source>
        <dbReference type="ARBA" id="ARBA00022692"/>
    </source>
</evidence>
<dbReference type="Gene3D" id="3.40.1110.10">
    <property type="entry name" value="Calcium-transporting ATPase, cytoplasmic domain N"/>
    <property type="match status" value="2"/>
</dbReference>
<evidence type="ECO:0000313" key="11">
    <source>
        <dbReference type="EMBL" id="VEU59183.1"/>
    </source>
</evidence>
<comment type="similarity">
    <text evidence="2">Belongs to the cation transport ATPase (P-type) (TC 3.A.3) family. Type IIA subfamily.</text>
</comment>
<dbReference type="FunFam" id="3.40.50.1000:FF:000028">
    <property type="entry name" value="Calcium-transporting P-type ATPase, putative"/>
    <property type="match status" value="1"/>
</dbReference>